<dbReference type="CDD" id="cd00739">
    <property type="entry name" value="DHPS"/>
    <property type="match status" value="1"/>
</dbReference>
<dbReference type="NCBIfam" id="TIGR01496">
    <property type="entry name" value="DHPS"/>
    <property type="match status" value="1"/>
</dbReference>
<feature type="domain" description="Pterin-binding" evidence="1">
    <location>
        <begin position="17"/>
        <end position="268"/>
    </location>
</feature>
<gene>
    <name evidence="2" type="ORF">UFOPK2754_02312</name>
    <name evidence="3" type="ORF">UFOPK3139_01707</name>
    <name evidence="4" type="ORF">UFOPK3543_02936</name>
    <name evidence="5" type="ORF">UFOPK3967_01508</name>
</gene>
<dbReference type="EMBL" id="CAFABA010000069">
    <property type="protein sequence ID" value="CAB4832785.1"/>
    <property type="molecule type" value="Genomic_DNA"/>
</dbReference>
<dbReference type="PANTHER" id="PTHR20941:SF8">
    <property type="entry name" value="INACTIVE DIHYDROPTEROATE SYNTHASE 2"/>
    <property type="match status" value="1"/>
</dbReference>
<evidence type="ECO:0000313" key="2">
    <source>
        <dbReference type="EMBL" id="CAB4759508.1"/>
    </source>
</evidence>
<dbReference type="GO" id="GO:0004156">
    <property type="term" value="F:dihydropteroate synthase activity"/>
    <property type="evidence" value="ECO:0007669"/>
    <property type="project" value="InterPro"/>
</dbReference>
<dbReference type="InterPro" id="IPR045031">
    <property type="entry name" value="DHP_synth-like"/>
</dbReference>
<dbReference type="GO" id="GO:0009396">
    <property type="term" value="P:folic acid-containing compound biosynthetic process"/>
    <property type="evidence" value="ECO:0007669"/>
    <property type="project" value="InterPro"/>
</dbReference>
<dbReference type="EMBL" id="CAFBOS010000086">
    <property type="protein sequence ID" value="CAB4998983.1"/>
    <property type="molecule type" value="Genomic_DNA"/>
</dbReference>
<name>A0A6J7IY20_9ZZZZ</name>
<dbReference type="InterPro" id="IPR011005">
    <property type="entry name" value="Dihydropteroate_synth-like_sf"/>
</dbReference>
<dbReference type="AlphaFoldDB" id="A0A6J7IY20"/>
<evidence type="ECO:0000259" key="1">
    <source>
        <dbReference type="PROSITE" id="PS50972"/>
    </source>
</evidence>
<dbReference type="InterPro" id="IPR000489">
    <property type="entry name" value="Pterin-binding_dom"/>
</dbReference>
<evidence type="ECO:0000313" key="5">
    <source>
        <dbReference type="EMBL" id="CAB4998983.1"/>
    </source>
</evidence>
<evidence type="ECO:0000313" key="3">
    <source>
        <dbReference type="EMBL" id="CAB4832785.1"/>
    </source>
</evidence>
<dbReference type="Pfam" id="PF00809">
    <property type="entry name" value="Pterin_bind"/>
    <property type="match status" value="1"/>
</dbReference>
<proteinExistence type="predicted"/>
<dbReference type="PANTHER" id="PTHR20941">
    <property type="entry name" value="FOLATE SYNTHESIS PROTEINS"/>
    <property type="match status" value="1"/>
</dbReference>
<reference evidence="4" key="1">
    <citation type="submission" date="2020-05" db="EMBL/GenBank/DDBJ databases">
        <authorList>
            <person name="Chiriac C."/>
            <person name="Salcher M."/>
            <person name="Ghai R."/>
            <person name="Kavagutti S V."/>
        </authorList>
    </citation>
    <scope>NUCLEOTIDE SEQUENCE</scope>
</reference>
<accession>A0A6J7IY20</accession>
<protein>
    <submittedName>
        <fullName evidence="4">Unannotated protein</fullName>
    </submittedName>
</protein>
<dbReference type="EMBL" id="CAEZYR010000100">
    <property type="protein sequence ID" value="CAB4759508.1"/>
    <property type="molecule type" value="Genomic_DNA"/>
</dbReference>
<dbReference type="PROSITE" id="PS50972">
    <property type="entry name" value="PTERIN_BINDING"/>
    <property type="match status" value="1"/>
</dbReference>
<dbReference type="InterPro" id="IPR006390">
    <property type="entry name" value="DHP_synth_dom"/>
</dbReference>
<evidence type="ECO:0000313" key="4">
    <source>
        <dbReference type="EMBL" id="CAB4935640.1"/>
    </source>
</evidence>
<sequence>MILELGRTHRYDITHRALVMGILNRTPDSFFDQGSYYDFDSFMKKAESLVVAGADFLDVGGVKAGPGPEVTVDEELERVIPAVVALRSRFDIPISVDTFRARVVREAFAAGAQIGNDISGFADPDYLPAAAQYGASVVATHIRLAPRVPDPNPVYGDVREDVCVYLSDRAGRALAAGIPQSKIMVDAGLDLGKNEQMSTTLLRHSDDLVGLGFAVFLSASNKKFLGSLVGTEVDDRREATWAAHALGIALGCRVLRAHDVRGGRRVADVMAEILAER</sequence>
<dbReference type="PROSITE" id="PS00792">
    <property type="entry name" value="DHPS_1"/>
    <property type="match status" value="1"/>
</dbReference>
<organism evidence="4">
    <name type="scientific">freshwater metagenome</name>
    <dbReference type="NCBI Taxonomy" id="449393"/>
    <lineage>
        <taxon>unclassified sequences</taxon>
        <taxon>metagenomes</taxon>
        <taxon>ecological metagenomes</taxon>
    </lineage>
</organism>
<dbReference type="SUPFAM" id="SSF51717">
    <property type="entry name" value="Dihydropteroate synthetase-like"/>
    <property type="match status" value="1"/>
</dbReference>
<dbReference type="EMBL" id="CAFBMH010000176">
    <property type="protein sequence ID" value="CAB4935640.1"/>
    <property type="molecule type" value="Genomic_DNA"/>
</dbReference>
<dbReference type="GO" id="GO:0005829">
    <property type="term" value="C:cytosol"/>
    <property type="evidence" value="ECO:0007669"/>
    <property type="project" value="TreeGrafter"/>
</dbReference>
<dbReference type="Gene3D" id="3.20.20.20">
    <property type="entry name" value="Dihydropteroate synthase-like"/>
    <property type="match status" value="1"/>
</dbReference>